<dbReference type="InterPro" id="IPR051609">
    <property type="entry name" value="NmrA/Isoflavone_reductase-like"/>
</dbReference>
<name>A0A9P5LH93_9HYPO</name>
<dbReference type="Gene3D" id="3.40.50.720">
    <property type="entry name" value="NAD(P)-binding Rossmann-like Domain"/>
    <property type="match status" value="1"/>
</dbReference>
<dbReference type="AlphaFoldDB" id="A0A9P5LH93"/>
<evidence type="ECO:0000259" key="3">
    <source>
        <dbReference type="Pfam" id="PF05368"/>
    </source>
</evidence>
<feature type="domain" description="NmrA-like" evidence="3">
    <location>
        <begin position="6"/>
        <end position="241"/>
    </location>
</feature>
<evidence type="ECO:0000313" key="5">
    <source>
        <dbReference type="Proteomes" id="UP000722485"/>
    </source>
</evidence>
<protein>
    <recommendedName>
        <fullName evidence="3">NmrA-like domain-containing protein</fullName>
    </recommendedName>
</protein>
<dbReference type="PANTHER" id="PTHR47706">
    <property type="entry name" value="NMRA-LIKE FAMILY PROTEIN"/>
    <property type="match status" value="1"/>
</dbReference>
<keyword evidence="2" id="KW-0560">Oxidoreductase</keyword>
<sequence>MEPQYNRIAIYGHRGWASSKIVEALAATKAPIKILYRPGSDVSGLPPNVSKEEVDVEDVTAVIAALKDIDIVISLVGHEGVSRQHAFVKAIPHTKVQLFSPSDLAARYDEQGNRVPVNRKKLEVETAAKEAGIPITVVLTGNFAEFALNTMAMGVDIAKNRITFSANSAEESLNLCTRSYVGAAYASIFSSTPISELKDRVIGLTELEATGNDLAAAFEVKHGKKPEIFKHSSNKVDDEFEHTVSNGIPFALAWYCRKIWGAGQLEQMMGTDIWEVPGYSKISLTDLIVGGKIGAYRDMPPPVSEYFDTTFCNDER</sequence>
<reference evidence="4" key="1">
    <citation type="submission" date="2020-03" db="EMBL/GenBank/DDBJ databases">
        <title>Draft Genome Sequence of Cylindrodendrum hubeiense.</title>
        <authorList>
            <person name="Buettner E."/>
            <person name="Kellner H."/>
        </authorList>
    </citation>
    <scope>NUCLEOTIDE SEQUENCE</scope>
    <source>
        <strain evidence="4">IHI 201604</strain>
    </source>
</reference>
<keyword evidence="1" id="KW-0521">NADP</keyword>
<dbReference type="GO" id="GO:0016491">
    <property type="term" value="F:oxidoreductase activity"/>
    <property type="evidence" value="ECO:0007669"/>
    <property type="project" value="UniProtKB-KW"/>
</dbReference>
<dbReference type="InterPro" id="IPR036291">
    <property type="entry name" value="NAD(P)-bd_dom_sf"/>
</dbReference>
<accession>A0A9P5LH93</accession>
<keyword evidence="5" id="KW-1185">Reference proteome</keyword>
<proteinExistence type="predicted"/>
<organism evidence="4 5">
    <name type="scientific">Cylindrodendrum hubeiense</name>
    <dbReference type="NCBI Taxonomy" id="595255"/>
    <lineage>
        <taxon>Eukaryota</taxon>
        <taxon>Fungi</taxon>
        <taxon>Dikarya</taxon>
        <taxon>Ascomycota</taxon>
        <taxon>Pezizomycotina</taxon>
        <taxon>Sordariomycetes</taxon>
        <taxon>Hypocreomycetidae</taxon>
        <taxon>Hypocreales</taxon>
        <taxon>Nectriaceae</taxon>
        <taxon>Cylindrodendrum</taxon>
    </lineage>
</organism>
<dbReference type="SUPFAM" id="SSF51735">
    <property type="entry name" value="NAD(P)-binding Rossmann-fold domains"/>
    <property type="match status" value="1"/>
</dbReference>
<comment type="caution">
    <text evidence="4">The sequence shown here is derived from an EMBL/GenBank/DDBJ whole genome shotgun (WGS) entry which is preliminary data.</text>
</comment>
<evidence type="ECO:0000313" key="4">
    <source>
        <dbReference type="EMBL" id="KAF7550753.1"/>
    </source>
</evidence>
<dbReference type="Proteomes" id="UP000722485">
    <property type="component" value="Unassembled WGS sequence"/>
</dbReference>
<dbReference type="EMBL" id="JAANBB010000092">
    <property type="protein sequence ID" value="KAF7550753.1"/>
    <property type="molecule type" value="Genomic_DNA"/>
</dbReference>
<dbReference type="OrthoDB" id="5283654at2759"/>
<dbReference type="InterPro" id="IPR008030">
    <property type="entry name" value="NmrA-like"/>
</dbReference>
<dbReference type="PANTHER" id="PTHR47706:SF9">
    <property type="entry name" value="NMRA-LIKE DOMAIN-CONTAINING PROTEIN-RELATED"/>
    <property type="match status" value="1"/>
</dbReference>
<evidence type="ECO:0000256" key="2">
    <source>
        <dbReference type="ARBA" id="ARBA00023002"/>
    </source>
</evidence>
<evidence type="ECO:0000256" key="1">
    <source>
        <dbReference type="ARBA" id="ARBA00022857"/>
    </source>
</evidence>
<gene>
    <name evidence="4" type="ORF">G7Z17_g5506</name>
</gene>
<dbReference type="Pfam" id="PF05368">
    <property type="entry name" value="NmrA"/>
    <property type="match status" value="1"/>
</dbReference>